<protein>
    <recommendedName>
        <fullName evidence="1">ArnR1-like winged helix-turn-helix domain-containing protein</fullName>
    </recommendedName>
</protein>
<feature type="domain" description="ArnR1-like winged helix-turn-helix" evidence="1">
    <location>
        <begin position="2"/>
        <end position="74"/>
    </location>
</feature>
<comment type="caution">
    <text evidence="2">The sequence shown here is derived from an EMBL/GenBank/DDBJ whole genome shotgun (WGS) entry which is preliminary data.</text>
</comment>
<dbReference type="InterPro" id="IPR036390">
    <property type="entry name" value="WH_DNA-bd_sf"/>
</dbReference>
<name>A0A0F9KYM4_9ZZZZ</name>
<sequence>MRRDSKDIDAAILRIAETRVKKTQIVYQANLNFKIVKRYLARLIDDQGYLEQEDDLFQTTTRGKEFLLRYDALTSLDIPQPLLSV</sequence>
<evidence type="ECO:0000313" key="2">
    <source>
        <dbReference type="EMBL" id="KKM87434.1"/>
    </source>
</evidence>
<organism evidence="2">
    <name type="scientific">marine sediment metagenome</name>
    <dbReference type="NCBI Taxonomy" id="412755"/>
    <lineage>
        <taxon>unclassified sequences</taxon>
        <taxon>metagenomes</taxon>
        <taxon>ecological metagenomes</taxon>
    </lineage>
</organism>
<dbReference type="EMBL" id="LAZR01007102">
    <property type="protein sequence ID" value="KKM87434.1"/>
    <property type="molecule type" value="Genomic_DNA"/>
</dbReference>
<dbReference type="InterPro" id="IPR038723">
    <property type="entry name" value="ArnR1-like_HTH"/>
</dbReference>
<gene>
    <name evidence="2" type="ORF">LCGC14_1268970</name>
</gene>
<evidence type="ECO:0000259" key="1">
    <source>
        <dbReference type="Pfam" id="PF14947"/>
    </source>
</evidence>
<dbReference type="SUPFAM" id="SSF46785">
    <property type="entry name" value="Winged helix' DNA-binding domain"/>
    <property type="match status" value="1"/>
</dbReference>
<dbReference type="Gene3D" id="1.10.10.10">
    <property type="entry name" value="Winged helix-like DNA-binding domain superfamily/Winged helix DNA-binding domain"/>
    <property type="match status" value="1"/>
</dbReference>
<dbReference type="Pfam" id="PF14947">
    <property type="entry name" value="HTH_45"/>
    <property type="match status" value="1"/>
</dbReference>
<dbReference type="AlphaFoldDB" id="A0A0F9KYM4"/>
<proteinExistence type="predicted"/>
<reference evidence="2" key="1">
    <citation type="journal article" date="2015" name="Nature">
        <title>Complex archaea that bridge the gap between prokaryotes and eukaryotes.</title>
        <authorList>
            <person name="Spang A."/>
            <person name="Saw J.H."/>
            <person name="Jorgensen S.L."/>
            <person name="Zaremba-Niedzwiedzka K."/>
            <person name="Martijn J."/>
            <person name="Lind A.E."/>
            <person name="van Eijk R."/>
            <person name="Schleper C."/>
            <person name="Guy L."/>
            <person name="Ettema T.J."/>
        </authorList>
    </citation>
    <scope>NUCLEOTIDE SEQUENCE</scope>
</reference>
<accession>A0A0F9KYM4</accession>
<dbReference type="InterPro" id="IPR036388">
    <property type="entry name" value="WH-like_DNA-bd_sf"/>
</dbReference>